<evidence type="ECO:0000313" key="1">
    <source>
        <dbReference type="EMBL" id="AAV96286.1"/>
    </source>
</evidence>
<dbReference type="EMBL" id="CP000031">
    <property type="protein sequence ID" value="AAV96286.1"/>
    <property type="molecule type" value="Genomic_DNA"/>
</dbReference>
<accession>Q5LP02</accession>
<dbReference type="KEGG" id="sil:SPO3050"/>
<dbReference type="STRING" id="246200.SPO3050"/>
<gene>
    <name evidence="1" type="ordered locus">SPO3050</name>
</gene>
<evidence type="ECO:0000313" key="2">
    <source>
        <dbReference type="Proteomes" id="UP000001023"/>
    </source>
</evidence>
<reference evidence="1 2" key="1">
    <citation type="journal article" date="2004" name="Nature">
        <title>Genome sequence of Silicibacter pomeroyi reveals adaptations to the marine environment.</title>
        <authorList>
            <person name="Moran M.A."/>
            <person name="Buchan A."/>
            <person name="Gonzalez J.M."/>
            <person name="Heidelberg J.F."/>
            <person name="Whitman W.B."/>
            <person name="Kiene R.P."/>
            <person name="Henriksen J.R."/>
            <person name="King G.M."/>
            <person name="Belas R."/>
            <person name="Fuqua C."/>
            <person name="Brinkac L."/>
            <person name="Lewis M."/>
            <person name="Johri S."/>
            <person name="Weaver B."/>
            <person name="Pai G."/>
            <person name="Eisen J.A."/>
            <person name="Rahe E."/>
            <person name="Sheldon W.M."/>
            <person name="Ye W."/>
            <person name="Miller T.R."/>
            <person name="Carlton J."/>
            <person name="Rasko D.A."/>
            <person name="Paulsen I.T."/>
            <person name="Ren Q."/>
            <person name="Daugherty S.C."/>
            <person name="Deboy R.T."/>
            <person name="Dodson R.J."/>
            <person name="Durkin A.S."/>
            <person name="Madupu R."/>
            <person name="Nelson W.C."/>
            <person name="Sullivan S.A."/>
            <person name="Rosovitz M.J."/>
            <person name="Haft D.H."/>
            <person name="Selengut J."/>
            <person name="Ward N."/>
        </authorList>
    </citation>
    <scope>NUCLEOTIDE SEQUENCE [LARGE SCALE GENOMIC DNA]</scope>
    <source>
        <strain evidence="2">ATCC 700808 / DSM 15171 / DSS-3</strain>
    </source>
</reference>
<dbReference type="PaxDb" id="246200-SPO3050"/>
<organism evidence="1 2">
    <name type="scientific">Ruegeria pomeroyi (strain ATCC 700808 / DSM 15171 / DSS-3)</name>
    <name type="common">Silicibacter pomeroyi</name>
    <dbReference type="NCBI Taxonomy" id="246200"/>
    <lineage>
        <taxon>Bacteria</taxon>
        <taxon>Pseudomonadati</taxon>
        <taxon>Pseudomonadota</taxon>
        <taxon>Alphaproteobacteria</taxon>
        <taxon>Rhodobacterales</taxon>
        <taxon>Roseobacteraceae</taxon>
        <taxon>Ruegeria</taxon>
    </lineage>
</organism>
<proteinExistence type="predicted"/>
<keyword evidence="2" id="KW-1185">Reference proteome</keyword>
<dbReference type="AlphaFoldDB" id="Q5LP02"/>
<name>Q5LP02_RUEPO</name>
<sequence>MMSVRRNTDQVIVIASYQAGVKARRLSGYR</sequence>
<dbReference type="HOGENOM" id="CLU_3405215_0_0_5"/>
<reference evidence="1 2" key="2">
    <citation type="journal article" date="2014" name="Stand. Genomic Sci.">
        <title>An updated genome annotation for the model marine bacterium Ruegeria pomeroyi DSS-3.</title>
        <authorList>
            <person name="Rivers A.R."/>
            <person name="Smith C.B."/>
            <person name="Moran M.A."/>
        </authorList>
    </citation>
    <scope>GENOME REANNOTATION</scope>
    <source>
        <strain evidence="2">ATCC 700808 / DSM 15171 / DSS-3</strain>
    </source>
</reference>
<protein>
    <submittedName>
        <fullName evidence="1">Uncharacterized protein</fullName>
    </submittedName>
</protein>
<dbReference type="Proteomes" id="UP000001023">
    <property type="component" value="Chromosome"/>
</dbReference>